<evidence type="ECO:0000313" key="4">
    <source>
        <dbReference type="EMBL" id="SBT46643.1"/>
    </source>
</evidence>
<dbReference type="Gene3D" id="3.40.50.150">
    <property type="entry name" value="Vaccinia Virus protein VP39"/>
    <property type="match status" value="1"/>
</dbReference>
<dbReference type="PANTHER" id="PTHR13393">
    <property type="entry name" value="SAM-DEPENDENT METHYLTRANSFERASE"/>
    <property type="match status" value="1"/>
</dbReference>
<reference evidence="3" key="2">
    <citation type="submission" date="2016-05" db="EMBL/GenBank/DDBJ databases">
        <authorList>
            <person name="Lavstsen T."/>
            <person name="Jespersen J.S."/>
        </authorList>
    </citation>
    <scope>NUCLEOTIDE SEQUENCE [LARGE SCALE GENOMIC DNA]</scope>
</reference>
<keyword evidence="6" id="KW-1185">Reference proteome</keyword>
<dbReference type="InterPro" id="IPR029063">
    <property type="entry name" value="SAM-dependent_MTases_sf"/>
</dbReference>
<evidence type="ECO:0000256" key="1">
    <source>
        <dbReference type="ARBA" id="ARBA00022603"/>
    </source>
</evidence>
<name>A0A1A8ZQD9_PLAOA</name>
<organism evidence="3 6">
    <name type="scientific">Plasmodium ovale wallikeri</name>
    <dbReference type="NCBI Taxonomy" id="864142"/>
    <lineage>
        <taxon>Eukaryota</taxon>
        <taxon>Sar</taxon>
        <taxon>Alveolata</taxon>
        <taxon>Apicomplexa</taxon>
        <taxon>Aconoidasida</taxon>
        <taxon>Haemosporida</taxon>
        <taxon>Plasmodiidae</taxon>
        <taxon>Plasmodium</taxon>
        <taxon>Plasmodium (Plasmodium)</taxon>
    </lineage>
</organism>
<keyword evidence="2" id="KW-0808">Transferase</keyword>
<dbReference type="GO" id="GO:0005634">
    <property type="term" value="C:nucleus"/>
    <property type="evidence" value="ECO:0007669"/>
    <property type="project" value="TreeGrafter"/>
</dbReference>
<evidence type="ECO:0000313" key="5">
    <source>
        <dbReference type="Proteomes" id="UP000078550"/>
    </source>
</evidence>
<evidence type="ECO:0000313" key="6">
    <source>
        <dbReference type="Proteomes" id="UP000078555"/>
    </source>
</evidence>
<evidence type="ECO:0008006" key="7">
    <source>
        <dbReference type="Google" id="ProtNLM"/>
    </source>
</evidence>
<dbReference type="AlphaFoldDB" id="A0A1A8ZQD9"/>
<dbReference type="SUPFAM" id="SSF53335">
    <property type="entry name" value="S-adenosyl-L-methionine-dependent methyltransferases"/>
    <property type="match status" value="1"/>
</dbReference>
<dbReference type="PANTHER" id="PTHR13393:SF0">
    <property type="entry name" value="RNA N6-ADENOSINE-METHYLTRANSFERASE METTL16"/>
    <property type="match status" value="1"/>
</dbReference>
<proteinExistence type="predicted"/>
<dbReference type="EMBL" id="FLRE01000184">
    <property type="protein sequence ID" value="SBT46643.1"/>
    <property type="molecule type" value="Genomic_DNA"/>
</dbReference>
<dbReference type="Proteomes" id="UP000078555">
    <property type="component" value="Unassembled WGS sequence"/>
</dbReference>
<dbReference type="Proteomes" id="UP000078550">
    <property type="component" value="Unassembled WGS sequence"/>
</dbReference>
<gene>
    <name evidence="3" type="ORF">POVWA1_053160</name>
    <name evidence="4" type="ORF">POVWA2_052430</name>
</gene>
<protein>
    <recommendedName>
        <fullName evidence="7">Methyltransferase</fullName>
    </recommendedName>
</protein>
<dbReference type="InterPro" id="IPR010286">
    <property type="entry name" value="METTL16/RlmF"/>
</dbReference>
<dbReference type="Pfam" id="PF05971">
    <property type="entry name" value="Methyltransf_10"/>
    <property type="match status" value="2"/>
</dbReference>
<evidence type="ECO:0000256" key="2">
    <source>
        <dbReference type="ARBA" id="ARBA00022679"/>
    </source>
</evidence>
<dbReference type="GO" id="GO:0008168">
    <property type="term" value="F:methyltransferase activity"/>
    <property type="evidence" value="ECO:0007669"/>
    <property type="project" value="UniProtKB-KW"/>
</dbReference>
<keyword evidence="1" id="KW-0489">Methyltransferase</keyword>
<accession>A0A1A8ZQD9</accession>
<dbReference type="EMBL" id="FLRD01000138">
    <property type="protein sequence ID" value="SBT46095.1"/>
    <property type="molecule type" value="Genomic_DNA"/>
</dbReference>
<evidence type="ECO:0000313" key="3">
    <source>
        <dbReference type="EMBL" id="SBT46095.1"/>
    </source>
</evidence>
<sequence length="573" mass="67217">MINRKKITKGRGNFRGAPCAYGPTQVKKKNDEKWKHNNVKLMHERNIHKVDPINFEVLSKKYTFLCTFLNKSKNGKLYYDFEKSTATYFLSKAILKEYYDINFYLPFVQDDNMDSLFDSFSHLSNENEGSSVSVQVKEINNLKNVLFKAFNEHTEKLSKWGNIIGEDTFDKKKNEIKNENEKEGEKENMRKKFLCPCVPGRVNYIHILADLTNLTEIENNTSIYKQKENVSITYNCEGEENINKSILLYGNIIRVIDVGVGANCIYPLLGNKVYNWSFLGVDINVDSLKFGYINTLLNDKEKEIILKYQKDKNKIFLNVIKNSDLFFFSMCNPPYHSVLEEVNRNPFRNLDANIDEVVYYGNVLNIPDDLKKGTYKTLNTYQRIINNGEEYKDELCKTFGEENQSSSIFSANEKMYSSSSNNAPTHGTQWDEETIKREIRSCENVGGEFSFIMNMINESSTHFYNIIWFTTLVSKFKNVKLIKKEIIKSMRLYNMNKKDQVNFLNNAIKNKLHFDTFFSFEDVHNDSLPAYISQYRIFESYTGRITRWILCWSYYSEEHIDYIKRLFHAKTNN</sequence>
<reference evidence="5 6" key="1">
    <citation type="submission" date="2016-05" db="EMBL/GenBank/DDBJ databases">
        <authorList>
            <person name="Naeem Raeece"/>
        </authorList>
    </citation>
    <scope>NUCLEOTIDE SEQUENCE [LARGE SCALE GENOMIC DNA]</scope>
</reference>
<dbReference type="GO" id="GO:0070475">
    <property type="term" value="P:rRNA base methylation"/>
    <property type="evidence" value="ECO:0007669"/>
    <property type="project" value="TreeGrafter"/>
</dbReference>